<proteinExistence type="predicted"/>
<dbReference type="GO" id="GO:0019240">
    <property type="term" value="P:citrulline biosynthetic process"/>
    <property type="evidence" value="ECO:0007669"/>
    <property type="project" value="TreeGrafter"/>
</dbReference>
<dbReference type="Proteomes" id="UP000035170">
    <property type="component" value="Unassembled WGS sequence"/>
</dbReference>
<evidence type="ECO:0000313" key="3">
    <source>
        <dbReference type="EMBL" id="KLN53223.1"/>
    </source>
</evidence>
<dbReference type="AlphaFoldDB" id="A0A0H2LSF0"/>
<evidence type="ECO:0000313" key="4">
    <source>
        <dbReference type="Proteomes" id="UP000035170"/>
    </source>
</evidence>
<dbReference type="InterPro" id="IPR006132">
    <property type="entry name" value="Asp/Orn_carbamoyltranf_P-bd"/>
</dbReference>
<reference evidence="3 4" key="1">
    <citation type="submission" date="2015-03" db="EMBL/GenBank/DDBJ databases">
        <title>Genome sequence of Variovorax paradoxus TBEA6.</title>
        <authorList>
            <person name="Poehlein A."/>
            <person name="Schuldes J."/>
            <person name="Wuebbeler J.H."/>
            <person name="Hiessl S."/>
            <person name="Steinbuechel A."/>
            <person name="Daniel R."/>
        </authorList>
    </citation>
    <scope>NUCLEOTIDE SEQUENCE [LARGE SCALE GENOMIC DNA]</scope>
    <source>
        <strain evidence="3 4">TBEA6</strain>
    </source>
</reference>
<dbReference type="InterPro" id="IPR036901">
    <property type="entry name" value="Asp/Orn_carbamoylTrfase_sf"/>
</dbReference>
<protein>
    <submittedName>
        <fullName evidence="3">Ornithine carbamoyltransferase chain I</fullName>
        <ecNumber evidence="3">2.1.3.3</ecNumber>
    </submittedName>
</protein>
<organism evidence="3 4">
    <name type="scientific">Variovorax paradoxus</name>
    <dbReference type="NCBI Taxonomy" id="34073"/>
    <lineage>
        <taxon>Bacteria</taxon>
        <taxon>Pseudomonadati</taxon>
        <taxon>Pseudomonadota</taxon>
        <taxon>Betaproteobacteria</taxon>
        <taxon>Burkholderiales</taxon>
        <taxon>Comamonadaceae</taxon>
        <taxon>Variovorax</taxon>
    </lineage>
</organism>
<dbReference type="GO" id="GO:0016597">
    <property type="term" value="F:amino acid binding"/>
    <property type="evidence" value="ECO:0007669"/>
    <property type="project" value="InterPro"/>
</dbReference>
<evidence type="ECO:0000259" key="2">
    <source>
        <dbReference type="Pfam" id="PF02729"/>
    </source>
</evidence>
<dbReference type="Pfam" id="PF02729">
    <property type="entry name" value="OTCace_N"/>
    <property type="match status" value="1"/>
</dbReference>
<dbReference type="SUPFAM" id="SSF53671">
    <property type="entry name" value="Aspartate/ornithine carbamoyltransferase"/>
    <property type="match status" value="1"/>
</dbReference>
<name>A0A0H2LSF0_VARPD</name>
<dbReference type="PANTHER" id="PTHR45753">
    <property type="entry name" value="ORNITHINE CARBAMOYLTRANSFERASE, MITOCHONDRIAL"/>
    <property type="match status" value="1"/>
</dbReference>
<dbReference type="PANTHER" id="PTHR45753:SF2">
    <property type="entry name" value="ORNITHINE CARBAMOYLTRANSFERASE"/>
    <property type="match status" value="1"/>
</dbReference>
<feature type="domain" description="Aspartate/ornithine carbamoyltransferase carbamoyl-P binding" evidence="2">
    <location>
        <begin position="10"/>
        <end position="146"/>
    </location>
</feature>
<sequence>MLFPFEHHNFSAFHALSPQDETALVSRARLLQAASLRGALSPQLKGKKLGILCDEGSDGSESRLLFQRAAEELGAHVATIRPALSSLGSPGEVEHTARVLGRFYDALECQGMAPEIVRQIARHAEIPVYDGLACASHSTARLADLLDERTSPADNRRFVLQALLSGSVA</sequence>
<keyword evidence="1 3" id="KW-0808">Transferase</keyword>
<dbReference type="GO" id="GO:0004585">
    <property type="term" value="F:ornithine carbamoyltransferase activity"/>
    <property type="evidence" value="ECO:0007669"/>
    <property type="project" value="UniProtKB-EC"/>
</dbReference>
<keyword evidence="4" id="KW-1185">Reference proteome</keyword>
<gene>
    <name evidence="3" type="primary">argI</name>
    <name evidence="3" type="ORF">VPARA_57040</name>
</gene>
<evidence type="ECO:0000256" key="1">
    <source>
        <dbReference type="ARBA" id="ARBA00022679"/>
    </source>
</evidence>
<accession>A0A0H2LSF0</accession>
<dbReference type="RefSeq" id="WP_047786951.1">
    <property type="nucleotide sequence ID" value="NZ_JZWI01000037.1"/>
</dbReference>
<comment type="caution">
    <text evidence="3">The sequence shown here is derived from an EMBL/GenBank/DDBJ whole genome shotgun (WGS) entry which is preliminary data.</text>
</comment>
<dbReference type="EC" id="2.1.3.3" evidence="3"/>
<dbReference type="GO" id="GO:0042450">
    <property type="term" value="P:L-arginine biosynthetic process via ornithine"/>
    <property type="evidence" value="ECO:0007669"/>
    <property type="project" value="TreeGrafter"/>
</dbReference>
<dbReference type="EMBL" id="JZWI01000037">
    <property type="protein sequence ID" value="KLN53223.1"/>
    <property type="molecule type" value="Genomic_DNA"/>
</dbReference>
<dbReference type="PATRIC" id="fig|34073.19.peg.5852"/>
<dbReference type="Gene3D" id="3.40.50.1370">
    <property type="entry name" value="Aspartate/ornithine carbamoyltransferase"/>
    <property type="match status" value="1"/>
</dbReference>